<dbReference type="Proteomes" id="UP000199411">
    <property type="component" value="Unassembled WGS sequence"/>
</dbReference>
<dbReference type="CDD" id="cd02440">
    <property type="entry name" value="AdoMet_MTases"/>
    <property type="match status" value="1"/>
</dbReference>
<reference evidence="8" key="1">
    <citation type="submission" date="2016-10" db="EMBL/GenBank/DDBJ databases">
        <authorList>
            <person name="Varghese N."/>
            <person name="Submissions S."/>
        </authorList>
    </citation>
    <scope>NUCLEOTIDE SEQUENCE [LARGE SCALE GENOMIC DNA]</scope>
    <source>
        <strain evidence="8">DSM 8415</strain>
    </source>
</reference>
<dbReference type="InterPro" id="IPR057206">
    <property type="entry name" value="DUF7884"/>
</dbReference>
<dbReference type="SUPFAM" id="SSF53335">
    <property type="entry name" value="S-adenosyl-L-methionine-dependent methyltransferases"/>
    <property type="match status" value="1"/>
</dbReference>
<dbReference type="AlphaFoldDB" id="A0A1G6MM28"/>
<dbReference type="GO" id="GO:0008168">
    <property type="term" value="F:methyltransferase activity"/>
    <property type="evidence" value="ECO:0007669"/>
    <property type="project" value="UniProtKB-KW"/>
</dbReference>
<keyword evidence="5" id="KW-0443">Lipid metabolism</keyword>
<keyword evidence="8" id="KW-1185">Reference proteome</keyword>
<evidence type="ECO:0000256" key="4">
    <source>
        <dbReference type="ARBA" id="ARBA00022691"/>
    </source>
</evidence>
<dbReference type="Pfam" id="PF25371">
    <property type="entry name" value="DUF7884"/>
    <property type="match status" value="1"/>
</dbReference>
<dbReference type="OrthoDB" id="9782855at2"/>
<gene>
    <name evidence="7" type="ORF">SAMN05660835_01028</name>
</gene>
<organism evidence="7 8">
    <name type="scientific">Desulfurella multipotens</name>
    <dbReference type="NCBI Taxonomy" id="79269"/>
    <lineage>
        <taxon>Bacteria</taxon>
        <taxon>Pseudomonadati</taxon>
        <taxon>Campylobacterota</taxon>
        <taxon>Desulfurellia</taxon>
        <taxon>Desulfurellales</taxon>
        <taxon>Desulfurellaceae</taxon>
        <taxon>Desulfurella</taxon>
    </lineage>
</organism>
<dbReference type="GO" id="GO:0032259">
    <property type="term" value="P:methylation"/>
    <property type="evidence" value="ECO:0007669"/>
    <property type="project" value="UniProtKB-KW"/>
</dbReference>
<dbReference type="InterPro" id="IPR003333">
    <property type="entry name" value="CMAS"/>
</dbReference>
<keyword evidence="3" id="KW-0808">Transferase</keyword>
<dbReference type="InterPro" id="IPR050723">
    <property type="entry name" value="CFA/CMAS"/>
</dbReference>
<dbReference type="Gene3D" id="3.40.50.150">
    <property type="entry name" value="Vaccinia Virus protein VP39"/>
    <property type="match status" value="1"/>
</dbReference>
<dbReference type="InterPro" id="IPR029063">
    <property type="entry name" value="SAM-dependent_MTases_sf"/>
</dbReference>
<dbReference type="RefSeq" id="WP_092128665.1">
    <property type="nucleotide sequence ID" value="NZ_FMYU01000006.1"/>
</dbReference>
<sequence>MDAIADFQKLIESILEKVSNSIPSKIIYWDGSTKQFGTIPGKITIKINSPLVLKELMSDLSLGFGENYTNGNLEIEGNLQDVLYLEHFIREIGIKAPVKTKLEILANKLSNINSKKGSKKNISHHYDLGNEFFGLFLDKSYTYSCAYFKNPDDTIENAQNNKYELICRKIHLKDNDTVLDVGCGFGGFLIYAAKRNYIKGLGCTISKNQYEFAKDKIKEEGLEKNIEVIYEDYRNLKGKFNKFVSIGAYEHVGKNYADTFFKKIDTLLEPYSIGLLHTIGHNEPLPTDPWTLKYIFPGGYLPSLEELVKRIRKVKFYIIDIENLRPHYAKTIHHWIERFEKNIDKVQQLFDDKFVKMWRLYLNGAQASFKWGNTQLYQIVFSKGQIDIPLYRGEIYNGF</sequence>
<evidence type="ECO:0000256" key="1">
    <source>
        <dbReference type="ARBA" id="ARBA00010815"/>
    </source>
</evidence>
<dbReference type="PIRSF" id="PIRSF003085">
    <property type="entry name" value="CMAS"/>
    <property type="match status" value="1"/>
</dbReference>
<name>A0A1G6MM28_9BACT</name>
<evidence type="ECO:0000256" key="5">
    <source>
        <dbReference type="ARBA" id="ARBA00023098"/>
    </source>
</evidence>
<proteinExistence type="inferred from homology"/>
<protein>
    <submittedName>
        <fullName evidence="7">Cyclopropane-fatty-acyl-phospholipid synthase</fullName>
    </submittedName>
</protein>
<keyword evidence="2" id="KW-0489">Methyltransferase</keyword>
<feature type="domain" description="DUF7884" evidence="6">
    <location>
        <begin position="15"/>
        <end position="83"/>
    </location>
</feature>
<accession>A0A1G6MM28</accession>
<evidence type="ECO:0000256" key="2">
    <source>
        <dbReference type="ARBA" id="ARBA00022603"/>
    </source>
</evidence>
<evidence type="ECO:0000256" key="3">
    <source>
        <dbReference type="ARBA" id="ARBA00022679"/>
    </source>
</evidence>
<dbReference type="PANTHER" id="PTHR43667">
    <property type="entry name" value="CYCLOPROPANE-FATTY-ACYL-PHOSPHOLIPID SYNTHASE"/>
    <property type="match status" value="1"/>
</dbReference>
<dbReference type="Pfam" id="PF02353">
    <property type="entry name" value="CMAS"/>
    <property type="match status" value="1"/>
</dbReference>
<dbReference type="PANTHER" id="PTHR43667:SF1">
    <property type="entry name" value="CYCLOPROPANE-FATTY-ACYL-PHOSPHOLIPID SYNTHASE"/>
    <property type="match status" value="1"/>
</dbReference>
<comment type="similarity">
    <text evidence="1">Belongs to the CFA/CMAS family.</text>
</comment>
<evidence type="ECO:0000313" key="7">
    <source>
        <dbReference type="EMBL" id="SDC56334.1"/>
    </source>
</evidence>
<dbReference type="EMBL" id="FMYU01000006">
    <property type="protein sequence ID" value="SDC56334.1"/>
    <property type="molecule type" value="Genomic_DNA"/>
</dbReference>
<keyword evidence="4" id="KW-0949">S-adenosyl-L-methionine</keyword>
<evidence type="ECO:0000259" key="6">
    <source>
        <dbReference type="Pfam" id="PF25371"/>
    </source>
</evidence>
<dbReference type="GO" id="GO:0008610">
    <property type="term" value="P:lipid biosynthetic process"/>
    <property type="evidence" value="ECO:0007669"/>
    <property type="project" value="InterPro"/>
</dbReference>
<evidence type="ECO:0000313" key="8">
    <source>
        <dbReference type="Proteomes" id="UP000199411"/>
    </source>
</evidence>